<comment type="similarity">
    <text evidence="1">Belongs to the peptidase C40 family.</text>
</comment>
<keyword evidence="3" id="KW-0378">Hydrolase</keyword>
<dbReference type="EMBL" id="CP106735">
    <property type="protein sequence ID" value="UXX78872.1"/>
    <property type="molecule type" value="Genomic_DNA"/>
</dbReference>
<proteinExistence type="inferred from homology"/>
<keyword evidence="4" id="KW-0788">Thiol protease</keyword>
<dbReference type="SUPFAM" id="SSF54001">
    <property type="entry name" value="Cysteine proteinases"/>
    <property type="match status" value="1"/>
</dbReference>
<dbReference type="InterPro" id="IPR038765">
    <property type="entry name" value="Papain-like_cys_pep_sf"/>
</dbReference>
<accession>A0ABY6CY87</accession>
<feature type="domain" description="NlpC/P60" evidence="5">
    <location>
        <begin position="130"/>
        <end position="255"/>
    </location>
</feature>
<evidence type="ECO:0000259" key="5">
    <source>
        <dbReference type="PROSITE" id="PS51935"/>
    </source>
</evidence>
<dbReference type="PANTHER" id="PTHR47053">
    <property type="entry name" value="MUREIN DD-ENDOPEPTIDASE MEPH-RELATED"/>
    <property type="match status" value="1"/>
</dbReference>
<dbReference type="InterPro" id="IPR041382">
    <property type="entry name" value="SH3_16"/>
</dbReference>
<evidence type="ECO:0000313" key="6">
    <source>
        <dbReference type="EMBL" id="UXX78872.1"/>
    </source>
</evidence>
<evidence type="ECO:0000256" key="3">
    <source>
        <dbReference type="ARBA" id="ARBA00022801"/>
    </source>
</evidence>
<evidence type="ECO:0000256" key="2">
    <source>
        <dbReference type="ARBA" id="ARBA00022670"/>
    </source>
</evidence>
<dbReference type="Pfam" id="PF00877">
    <property type="entry name" value="NLPC_P60"/>
    <property type="match status" value="1"/>
</dbReference>
<keyword evidence="2" id="KW-0645">Protease</keyword>
<evidence type="ECO:0000313" key="7">
    <source>
        <dbReference type="Proteomes" id="UP001062165"/>
    </source>
</evidence>
<dbReference type="Proteomes" id="UP001062165">
    <property type="component" value="Chromosome"/>
</dbReference>
<evidence type="ECO:0000256" key="4">
    <source>
        <dbReference type="ARBA" id="ARBA00022807"/>
    </source>
</evidence>
<gene>
    <name evidence="6" type="ORF">N7E81_16060</name>
</gene>
<dbReference type="RefSeq" id="WP_263050616.1">
    <property type="nucleotide sequence ID" value="NZ_CP106735.1"/>
</dbReference>
<dbReference type="InterPro" id="IPR000064">
    <property type="entry name" value="NLP_P60_dom"/>
</dbReference>
<dbReference type="PANTHER" id="PTHR47053:SF1">
    <property type="entry name" value="MUREIN DD-ENDOPEPTIDASE MEPH-RELATED"/>
    <property type="match status" value="1"/>
</dbReference>
<organism evidence="6 7">
    <name type="scientific">Reichenbachiella carrageenanivorans</name>
    <dbReference type="NCBI Taxonomy" id="2979869"/>
    <lineage>
        <taxon>Bacteria</taxon>
        <taxon>Pseudomonadati</taxon>
        <taxon>Bacteroidota</taxon>
        <taxon>Cytophagia</taxon>
        <taxon>Cytophagales</taxon>
        <taxon>Reichenbachiellaceae</taxon>
        <taxon>Reichenbachiella</taxon>
    </lineage>
</organism>
<evidence type="ECO:0000256" key="1">
    <source>
        <dbReference type="ARBA" id="ARBA00007074"/>
    </source>
</evidence>
<reference evidence="6" key="1">
    <citation type="submission" date="2022-10" db="EMBL/GenBank/DDBJ databases">
        <title>Comparative genomics and taxonomic characterization of three novel marine species of genus Reichenbachiella exhibiting antioxidant and polysaccharide degradation activities.</title>
        <authorList>
            <person name="Muhammad N."/>
            <person name="Lee Y.-J."/>
            <person name="Ko J."/>
            <person name="Kim S.-G."/>
        </authorList>
    </citation>
    <scope>NUCLEOTIDE SEQUENCE</scope>
    <source>
        <strain evidence="6">Wsw4-B4</strain>
    </source>
</reference>
<protein>
    <submittedName>
        <fullName evidence="6">C40 family peptidase</fullName>
    </submittedName>
</protein>
<keyword evidence="7" id="KW-1185">Reference proteome</keyword>
<dbReference type="Gene3D" id="3.90.1720.10">
    <property type="entry name" value="endopeptidase domain like (from Nostoc punctiforme)"/>
    <property type="match status" value="1"/>
</dbReference>
<sequence>MNEGKGICRLSVVPMRATAKLDSVLVSELLFGEHYTVLSEKNEMVQIQLHFDHSTGWIHKNQYTPISEEYFNQVNLSDYKVCIDLSGTIYFQKKHVHILLGSVLPISTNELFKLEEQVAFNGESKSLSQKREFEYMKEVIKKYLNAPYRQGGKTPFGIDHGGFIQQVFKICGYKLPRTIAEQYKSGQEVAGLENIIPGDLIFPTDQPAAGYVFLGGDEYVGIYGGEVKKITALQVGGDQCTARRILLKKIVPEQS</sequence>
<dbReference type="Gene3D" id="2.30.30.40">
    <property type="entry name" value="SH3 Domains"/>
    <property type="match status" value="1"/>
</dbReference>
<dbReference type="InterPro" id="IPR051202">
    <property type="entry name" value="Peptidase_C40"/>
</dbReference>
<dbReference type="PROSITE" id="PS51935">
    <property type="entry name" value="NLPC_P60"/>
    <property type="match status" value="1"/>
</dbReference>
<dbReference type="Pfam" id="PF18348">
    <property type="entry name" value="SH3_16"/>
    <property type="match status" value="1"/>
</dbReference>
<name>A0ABY6CY87_9BACT</name>